<proteinExistence type="predicted"/>
<dbReference type="Pfam" id="PF20151">
    <property type="entry name" value="DUF6533"/>
    <property type="match status" value="1"/>
</dbReference>
<organism evidence="2 3">
    <name type="scientific">Ganoderma sinense ZZ0214-1</name>
    <dbReference type="NCBI Taxonomy" id="1077348"/>
    <lineage>
        <taxon>Eukaryota</taxon>
        <taxon>Fungi</taxon>
        <taxon>Dikarya</taxon>
        <taxon>Basidiomycota</taxon>
        <taxon>Agaricomycotina</taxon>
        <taxon>Agaricomycetes</taxon>
        <taxon>Polyporales</taxon>
        <taxon>Polyporaceae</taxon>
        <taxon>Ganoderma</taxon>
    </lineage>
</organism>
<name>A0A2G8SH19_9APHY</name>
<sequence>MSASQSDAEVLGLYRAAAYFYDQRVLDLRACMGRRCPAFVVYDWLVTLSREVDLFWTDKVRSLSAMLYLANKYLNLLPYIVNGVQMAPMSDKNKSCRVKTTIVFRIFLHLSYVPPVASIDEVRVRVTRKTSIRSFAEGRERFSLRTNPSDCLSSNLSDSLLHLFTRIVAPVSHFRLRQSSLVSLALHRSVYSPVAQPSHVLARGSLLLPSLADLTLGFVVPRSGTLSMSLREGVVSSAVATLFRDCGATFTSVLAERSARGSRLSRLEFFWLEDGCIVEDACPGEDSRVGQVELSGEQVEEALGLEPLRELVDGPVIFAGYRFLAEE</sequence>
<protein>
    <recommendedName>
        <fullName evidence="1">DUF6533 domain-containing protein</fullName>
    </recommendedName>
</protein>
<dbReference type="InterPro" id="IPR045340">
    <property type="entry name" value="DUF6533"/>
</dbReference>
<evidence type="ECO:0000313" key="3">
    <source>
        <dbReference type="Proteomes" id="UP000230002"/>
    </source>
</evidence>
<accession>A0A2G8SH19</accession>
<feature type="domain" description="DUF6533" evidence="1">
    <location>
        <begin position="38"/>
        <end position="74"/>
    </location>
</feature>
<dbReference type="Proteomes" id="UP000230002">
    <property type="component" value="Unassembled WGS sequence"/>
</dbReference>
<evidence type="ECO:0000259" key="1">
    <source>
        <dbReference type="Pfam" id="PF20151"/>
    </source>
</evidence>
<evidence type="ECO:0000313" key="2">
    <source>
        <dbReference type="EMBL" id="PIL33070.1"/>
    </source>
</evidence>
<gene>
    <name evidence="2" type="ORF">GSI_04519</name>
</gene>
<reference evidence="2 3" key="1">
    <citation type="journal article" date="2015" name="Sci. Rep.">
        <title>Chromosome-level genome map provides insights into diverse defense mechanisms in the medicinal fungus Ganoderma sinense.</title>
        <authorList>
            <person name="Zhu Y."/>
            <person name="Xu J."/>
            <person name="Sun C."/>
            <person name="Zhou S."/>
            <person name="Xu H."/>
            <person name="Nelson D.R."/>
            <person name="Qian J."/>
            <person name="Song J."/>
            <person name="Luo H."/>
            <person name="Xiang L."/>
            <person name="Li Y."/>
            <person name="Xu Z."/>
            <person name="Ji A."/>
            <person name="Wang L."/>
            <person name="Lu S."/>
            <person name="Hayward A."/>
            <person name="Sun W."/>
            <person name="Li X."/>
            <person name="Schwartz D.C."/>
            <person name="Wang Y."/>
            <person name="Chen S."/>
        </authorList>
    </citation>
    <scope>NUCLEOTIDE SEQUENCE [LARGE SCALE GENOMIC DNA]</scope>
    <source>
        <strain evidence="2 3">ZZ0214-1</strain>
    </source>
</reference>
<dbReference type="AlphaFoldDB" id="A0A2G8SH19"/>
<dbReference type="OrthoDB" id="2756746at2759"/>
<comment type="caution">
    <text evidence="2">The sequence shown here is derived from an EMBL/GenBank/DDBJ whole genome shotgun (WGS) entry which is preliminary data.</text>
</comment>
<keyword evidence="3" id="KW-1185">Reference proteome</keyword>
<dbReference type="EMBL" id="AYKW01000008">
    <property type="protein sequence ID" value="PIL33070.1"/>
    <property type="molecule type" value="Genomic_DNA"/>
</dbReference>